<dbReference type="InterPro" id="IPR012340">
    <property type="entry name" value="NA-bd_OB-fold"/>
</dbReference>
<protein>
    <recommendedName>
        <fullName evidence="4">Replication factor A C-terminal domain-containing protein</fullName>
    </recommendedName>
</protein>
<evidence type="ECO:0000256" key="1">
    <source>
        <dbReference type="SAM" id="MobiDB-lite"/>
    </source>
</evidence>
<reference evidence="2 3" key="1">
    <citation type="submission" date="2022-01" db="EMBL/GenBank/DDBJ databases">
        <authorList>
            <person name="Xiong W."/>
            <person name="Schranz E."/>
        </authorList>
    </citation>
    <scope>NUCLEOTIDE SEQUENCE [LARGE SCALE GENOMIC DNA]</scope>
</reference>
<name>A0AAU9MAW2_9ASTR</name>
<dbReference type="Proteomes" id="UP001157418">
    <property type="component" value="Unassembled WGS sequence"/>
</dbReference>
<evidence type="ECO:0008006" key="4">
    <source>
        <dbReference type="Google" id="ProtNLM"/>
    </source>
</evidence>
<dbReference type="AlphaFoldDB" id="A0AAU9MAW2"/>
<organism evidence="2 3">
    <name type="scientific">Lactuca virosa</name>
    <dbReference type="NCBI Taxonomy" id="75947"/>
    <lineage>
        <taxon>Eukaryota</taxon>
        <taxon>Viridiplantae</taxon>
        <taxon>Streptophyta</taxon>
        <taxon>Embryophyta</taxon>
        <taxon>Tracheophyta</taxon>
        <taxon>Spermatophyta</taxon>
        <taxon>Magnoliopsida</taxon>
        <taxon>eudicotyledons</taxon>
        <taxon>Gunneridae</taxon>
        <taxon>Pentapetalae</taxon>
        <taxon>asterids</taxon>
        <taxon>campanulids</taxon>
        <taxon>Asterales</taxon>
        <taxon>Asteraceae</taxon>
        <taxon>Cichorioideae</taxon>
        <taxon>Cichorieae</taxon>
        <taxon>Lactucinae</taxon>
        <taxon>Lactuca</taxon>
    </lineage>
</organism>
<feature type="compositionally biased region" description="Basic residues" evidence="1">
    <location>
        <begin position="210"/>
        <end position="219"/>
    </location>
</feature>
<dbReference type="Gene3D" id="2.40.50.140">
    <property type="entry name" value="Nucleic acid-binding proteins"/>
    <property type="match status" value="1"/>
</dbReference>
<dbReference type="EMBL" id="CAKMRJ010001112">
    <property type="protein sequence ID" value="CAH1422882.1"/>
    <property type="molecule type" value="Genomic_DNA"/>
</dbReference>
<gene>
    <name evidence="2" type="ORF">LVIROSA_LOCUS10187</name>
</gene>
<evidence type="ECO:0000313" key="2">
    <source>
        <dbReference type="EMBL" id="CAH1422882.1"/>
    </source>
</evidence>
<comment type="caution">
    <text evidence="2">The sequence shown here is derived from an EMBL/GenBank/DDBJ whole genome shotgun (WGS) entry which is preliminary data.</text>
</comment>
<dbReference type="SUPFAM" id="SSF50249">
    <property type="entry name" value="Nucleic acid-binding proteins"/>
    <property type="match status" value="1"/>
</dbReference>
<sequence>MSQTITTISEIHYGCPGTAIQVRILRMWTPQIRSQETWFLAVDKNVQCPNCKIATFKQWENWFCPSDDILSSPTTTFKLSAIITDEIQSMTIVLSDNATQDLFGTTSDKLISHDNINHRKILPPIASALQGIPKKMKLRMTNTSTDNNIRFIITDIDKSPSEEKIPIRTPPTQQSTSSKHNEKESTSIPQQGRLNVRRSLPFESQDTATTKRKTARKTY</sequence>
<feature type="region of interest" description="Disordered" evidence="1">
    <location>
        <begin position="160"/>
        <end position="219"/>
    </location>
</feature>
<proteinExistence type="predicted"/>
<keyword evidence="3" id="KW-1185">Reference proteome</keyword>
<evidence type="ECO:0000313" key="3">
    <source>
        <dbReference type="Proteomes" id="UP001157418"/>
    </source>
</evidence>
<accession>A0AAU9MAW2</accession>